<evidence type="ECO:0000313" key="1">
    <source>
        <dbReference type="EMBL" id="TXT02353.1"/>
    </source>
</evidence>
<gene>
    <name evidence="1" type="ORF">FWK02_07685</name>
</gene>
<accession>A0A5C9APQ1</accession>
<dbReference type="AlphaFoldDB" id="A0A5C9APQ1"/>
<reference evidence="1 2" key="1">
    <citation type="submission" date="2019-08" db="EMBL/GenBank/DDBJ databases">
        <title>Whole genome analysis of cultivated E. coli strains isolated from CD patients and healthy donors.</title>
        <authorList>
            <person name="Siniagina M.N."/>
            <person name="Markelova M.I."/>
            <person name="Laikov A.V."/>
            <person name="Boulygina E.A."/>
            <person name="Khusnutdinova D.R."/>
            <person name="Kharchenko A."/>
            <person name="Grigoryeva T.V."/>
        </authorList>
    </citation>
    <scope>NUCLEOTIDE SEQUENCE [LARGE SCALE GENOMIC DNA]</scope>
    <source>
        <strain evidence="1 2">3_77_5</strain>
    </source>
</reference>
<dbReference type="EMBL" id="VSBS01000185">
    <property type="protein sequence ID" value="TXT02353.1"/>
    <property type="molecule type" value="Genomic_DNA"/>
</dbReference>
<evidence type="ECO:0000313" key="2">
    <source>
        <dbReference type="Proteomes" id="UP000321461"/>
    </source>
</evidence>
<comment type="caution">
    <text evidence="1">The sequence shown here is derived from an EMBL/GenBank/DDBJ whole genome shotgun (WGS) entry which is preliminary data.</text>
</comment>
<feature type="non-terminal residue" evidence="1">
    <location>
        <position position="41"/>
    </location>
</feature>
<proteinExistence type="predicted"/>
<organism evidence="1 2">
    <name type="scientific">Escherichia coli</name>
    <dbReference type="NCBI Taxonomy" id="562"/>
    <lineage>
        <taxon>Bacteria</taxon>
        <taxon>Pseudomonadati</taxon>
        <taxon>Pseudomonadota</taxon>
        <taxon>Gammaproteobacteria</taxon>
        <taxon>Enterobacterales</taxon>
        <taxon>Enterobacteriaceae</taxon>
        <taxon>Escherichia</taxon>
    </lineage>
</organism>
<sequence>MLSKLPRRLRSFQTYCTIRVHRGEDMKSMDKLTTGVAYGTS</sequence>
<protein>
    <submittedName>
        <fullName evidence="1">Holin</fullName>
    </submittedName>
</protein>
<name>A0A5C9APQ1_ECOLX</name>
<dbReference type="Proteomes" id="UP000321461">
    <property type="component" value="Unassembled WGS sequence"/>
</dbReference>